<keyword evidence="1" id="KW-1133">Transmembrane helix</keyword>
<feature type="transmembrane region" description="Helical" evidence="1">
    <location>
        <begin position="103"/>
        <end position="133"/>
    </location>
</feature>
<dbReference type="PANTHER" id="PTHR36007">
    <property type="entry name" value="TRANSPORT PROTEIN-RELATED"/>
    <property type="match status" value="1"/>
</dbReference>
<keyword evidence="1" id="KW-0812">Transmembrane</keyword>
<dbReference type="EMBL" id="VIAQ01000015">
    <property type="protein sequence ID" value="TQD25143.1"/>
    <property type="molecule type" value="Genomic_DNA"/>
</dbReference>
<feature type="transmembrane region" description="Helical" evidence="1">
    <location>
        <begin position="49"/>
        <end position="68"/>
    </location>
</feature>
<dbReference type="PANTHER" id="PTHR36007:SF2">
    <property type="entry name" value="TRANSPORT PROTEIN-RELATED"/>
    <property type="match status" value="1"/>
</dbReference>
<accession>A0A7Z8P4M6</accession>
<dbReference type="OrthoDB" id="116567at2157"/>
<comment type="caution">
    <text evidence="2">The sequence shown here is derived from an EMBL/GenBank/DDBJ whole genome shotgun (WGS) entry which is preliminary data.</text>
</comment>
<organism evidence="2 3">
    <name type="scientific">Methanolobus vulcani</name>
    <dbReference type="NCBI Taxonomy" id="38026"/>
    <lineage>
        <taxon>Archaea</taxon>
        <taxon>Methanobacteriati</taxon>
        <taxon>Methanobacteriota</taxon>
        <taxon>Stenosarchaea group</taxon>
        <taxon>Methanomicrobia</taxon>
        <taxon>Methanosarcinales</taxon>
        <taxon>Methanosarcinaceae</taxon>
        <taxon>Methanolobus</taxon>
    </lineage>
</organism>
<reference evidence="2 3" key="1">
    <citation type="submission" date="2019-06" db="EMBL/GenBank/DDBJ databases">
        <title>Draft genome sequence of Methanolobus vulcani B1d.</title>
        <authorList>
            <person name="Creighbaum A.J."/>
            <person name="Ticak T."/>
            <person name="Hariraju D."/>
            <person name="Arivett B.A."/>
            <person name="Ferguson D.J.Jr."/>
        </authorList>
    </citation>
    <scope>NUCLEOTIDE SEQUENCE [LARGE SCALE GENOMIC DNA]</scope>
    <source>
        <strain evidence="2 3">B1d</strain>
    </source>
</reference>
<feature type="transmembrane region" description="Helical" evidence="1">
    <location>
        <begin position="7"/>
        <end position="29"/>
    </location>
</feature>
<evidence type="ECO:0000256" key="1">
    <source>
        <dbReference type="SAM" id="Phobius"/>
    </source>
</evidence>
<name>A0A7Z8P4M6_9EURY</name>
<gene>
    <name evidence="2" type="ORF">FKV42_08820</name>
</gene>
<evidence type="ECO:0000313" key="2">
    <source>
        <dbReference type="EMBL" id="TQD25143.1"/>
    </source>
</evidence>
<dbReference type="Proteomes" id="UP000319335">
    <property type="component" value="Unassembled WGS sequence"/>
</dbReference>
<keyword evidence="1" id="KW-0472">Membrane</keyword>
<dbReference type="RefSeq" id="WP_154809872.1">
    <property type="nucleotide sequence ID" value="NZ_VIAQ01000015.1"/>
</dbReference>
<evidence type="ECO:0000313" key="3">
    <source>
        <dbReference type="Proteomes" id="UP000319335"/>
    </source>
</evidence>
<protein>
    <submittedName>
        <fullName evidence="2">Small multi-drug export protein</fullName>
    </submittedName>
</protein>
<dbReference type="InterPro" id="IPR009577">
    <property type="entry name" value="Sm_multidrug_ex"/>
</dbReference>
<keyword evidence="3" id="KW-1185">Reference proteome</keyword>
<feature type="transmembrane region" description="Helical" evidence="1">
    <location>
        <begin position="139"/>
        <end position="164"/>
    </location>
</feature>
<dbReference type="Pfam" id="PF06695">
    <property type="entry name" value="Sm_multidrug_ex"/>
    <property type="match status" value="1"/>
</dbReference>
<proteinExistence type="predicted"/>
<dbReference type="AlphaFoldDB" id="A0A7Z8P4M6"/>
<sequence>MSLEVAVLELLSSFPHWLATVIIGAMPIFELRGAIPIALGIYEMSPVSAFIFAVLGNMLPVVPLLLFLEPVSTYLRRYSIFDKFFSWLFGRTQRNHSERFEKYGTLALTLFVAVPLPVTGAWTGCAAAFVFGIKFRHAFPAILAGVLIAGIIVSSVTLGGIGLVDLIS</sequence>